<protein>
    <recommendedName>
        <fullName evidence="1">HNH nuclease domain-containing protein</fullName>
    </recommendedName>
</protein>
<dbReference type="AlphaFoldDB" id="A0A9N9W7E9"/>
<gene>
    <name evidence="2" type="ORF">CSOL1703_00010700</name>
</gene>
<feature type="domain" description="HNH nuclease" evidence="1">
    <location>
        <begin position="209"/>
        <end position="300"/>
    </location>
</feature>
<organism evidence="2 3">
    <name type="scientific">Clonostachys solani</name>
    <dbReference type="NCBI Taxonomy" id="160281"/>
    <lineage>
        <taxon>Eukaryota</taxon>
        <taxon>Fungi</taxon>
        <taxon>Dikarya</taxon>
        <taxon>Ascomycota</taxon>
        <taxon>Pezizomycotina</taxon>
        <taxon>Sordariomycetes</taxon>
        <taxon>Hypocreomycetidae</taxon>
        <taxon>Hypocreales</taxon>
        <taxon>Bionectriaceae</taxon>
        <taxon>Clonostachys</taxon>
    </lineage>
</organism>
<dbReference type="EMBL" id="CABFOC020000007">
    <property type="protein sequence ID" value="CAH0044959.1"/>
    <property type="molecule type" value="Genomic_DNA"/>
</dbReference>
<keyword evidence="3" id="KW-1185">Reference proteome</keyword>
<accession>A0A9N9W7E9</accession>
<name>A0A9N9W7E9_9HYPO</name>
<comment type="caution">
    <text evidence="2">The sequence shown here is derived from an EMBL/GenBank/DDBJ whole genome shotgun (WGS) entry which is preliminary data.</text>
</comment>
<dbReference type="Proteomes" id="UP000775872">
    <property type="component" value="Unassembled WGS sequence"/>
</dbReference>
<evidence type="ECO:0000313" key="3">
    <source>
        <dbReference type="Proteomes" id="UP000775872"/>
    </source>
</evidence>
<dbReference type="InterPro" id="IPR003615">
    <property type="entry name" value="HNH_nuc"/>
</dbReference>
<evidence type="ECO:0000313" key="2">
    <source>
        <dbReference type="EMBL" id="CAH0044959.1"/>
    </source>
</evidence>
<evidence type="ECO:0000259" key="1">
    <source>
        <dbReference type="Pfam" id="PF13391"/>
    </source>
</evidence>
<dbReference type="OrthoDB" id="2104739at2759"/>
<sequence>MPVEPLHRHQSSLEGILDFSARPPLDPAQRQAADQRFTELIKRFDQPPMEGEDVKYDRVKLVQLTYQYSLSDESKGAFLRAFFESIGTPISEDFNTAEINLPNTAEINSPNTDEINLPNTALRSSIFSFADYLFENFFMPLKASTRKTPQPTPGSQSAVLALQQGAVTFLGTPERVSALRGACLIRDRHRCVITRRFDIEQVKRQQKASQELQDDDGNSLAGHTRFSNLEVAHIIPHSLTRLNANSELDPSKVAALAILNMFDVGAAFLIEGINIDRPGNALTLTPNMHYHFGAFDIYFEPVEGQNHTYYIRSFLIDGLIDDIPTTRTLFLAESRTIDPPSPRLLAIHRAIGHILHLSGAGGYIDDIIRDYEELHAKEDGSTQLDLLVKLKLQLQGDQAGQGAIRSAS</sequence>
<reference evidence="2" key="1">
    <citation type="submission" date="2021-10" db="EMBL/GenBank/DDBJ databases">
        <authorList>
            <person name="Piombo E."/>
        </authorList>
    </citation>
    <scope>NUCLEOTIDE SEQUENCE</scope>
</reference>
<dbReference type="Pfam" id="PF13391">
    <property type="entry name" value="HNH_2"/>
    <property type="match status" value="1"/>
</dbReference>
<proteinExistence type="predicted"/>